<feature type="compositionally biased region" description="Polar residues" evidence="15">
    <location>
        <begin position="821"/>
        <end position="841"/>
    </location>
</feature>
<protein>
    <recommendedName>
        <fullName evidence="21">Bumetanide-sensitive sodium-(Potassium)-chloride cotransporter</fullName>
    </recommendedName>
</protein>
<feature type="transmembrane region" description="Helical" evidence="16">
    <location>
        <begin position="387"/>
        <end position="411"/>
    </location>
</feature>
<sequence>MDSEGPDKESIRHFSISLVDSETQQQEDTEMTTSSSSTAANLPPFPGYTEEKNGTLGPSSPLQAEPSSNQGSLSYSTFRSFRRLTREALPRLDHYRNLASIVKNPGSRQRPTIDDLLKPAQDKQMLVPDEEKAYDSSNLDNKFGWVRGVLVRCLLNIWGVILFIRLSWMVGQAGILEAIGIITCCNIVTTVTTLSMSAISTNGQIKGGGTYYMISRSLGPEFGGAIGLIFAFANAIACSMHIVGFCESMNDLLKSQGVMIFDGALNDIRLISCITLVFLVGICIVGMEWEARAQVVLLLVLLTAMIAFVIGAFIGPLNDEEIAKGFVGVNSTVFYDNLYSDYRVDATGKQQDFFGVFSVFFPACTGILAGANISGDLKDPSAAIPKGTLLAIAATYLSYIIFVLICGAATVRDATGIVDTVFNGSFTNCTGIKCDYGLQNSVQVMELMSVFGPLIYAGCFAASLSSALATLVSAPKVFQALGRDYLFPKIEWFAKGYGKTEEPYRAYVLAAGIVVIFNLVARLDSIAPIITNFFMATYALVNFSTFHASLQKNPGWRPTFKYYHPLLSLFGGLLSTAIMFMIQWWTALITFVIVLLLYVIVYYRKPDVNWGSSPQAQTFTIALNSVATLSTVEDHVKNYRPSVLVLSGAPHSRPPLLHFANSITKNMSLLVTGQWMTDIQHKRTRTQITQEANKWLSRHKIRAFYALTDGLPVEKAARVLMTNVGLGRLQPNMVLMGYKADWQTAPYTDIYAYFKIIHNAFDVHLAVGVLRVEGGLDYSSVVEGLHTISESTNTEASSNSNASSTNGNIEVNPTAPAADQESYQHTTPKTNVASGKENSSGFGLGTILGKKKKMQEYQNKEGEHTSPQLIDAMLRFTRKQPKGTIDVWWLYDDGGLTLLLPYILTTRSNWSQCTLRIFFLANKKDDLASEHRRMAELLCKFRIDFSDVVMVPDVLQRPREESVKDFNNIISQFMAEDSDEGITEAELLALKDKTCRHIRLRELLLEHSRNASLIVMTLPMPVLGTVSAPLYMAWLETLTKEMPPFLLLRGNQSSVLTFYS</sequence>
<feature type="transmembrane region" description="Helical" evidence="16">
    <location>
        <begin position="222"/>
        <end position="243"/>
    </location>
</feature>
<evidence type="ECO:0000256" key="11">
    <source>
        <dbReference type="ARBA" id="ARBA00023136"/>
    </source>
</evidence>
<evidence type="ECO:0000256" key="2">
    <source>
        <dbReference type="ARBA" id="ARBA00010593"/>
    </source>
</evidence>
<dbReference type="AlphaFoldDB" id="A0AAN8ZZG6"/>
<feature type="transmembrane region" description="Helical" evidence="16">
    <location>
        <begin position="1011"/>
        <end position="1034"/>
    </location>
</feature>
<evidence type="ECO:0000256" key="12">
    <source>
        <dbReference type="ARBA" id="ARBA00023180"/>
    </source>
</evidence>
<keyword evidence="13" id="KW-0739">Sodium transport</keyword>
<evidence type="ECO:0008006" key="21">
    <source>
        <dbReference type="Google" id="ProtNLM"/>
    </source>
</evidence>
<keyword evidence="12" id="KW-0325">Glycoprotein</keyword>
<evidence type="ECO:0000256" key="3">
    <source>
        <dbReference type="ARBA" id="ARBA00022448"/>
    </source>
</evidence>
<feature type="region of interest" description="Disordered" evidence="15">
    <location>
        <begin position="791"/>
        <end position="844"/>
    </location>
</feature>
<dbReference type="EMBL" id="JAXCGZ010017063">
    <property type="protein sequence ID" value="KAK7068979.1"/>
    <property type="molecule type" value="Genomic_DNA"/>
</dbReference>
<dbReference type="Proteomes" id="UP001381693">
    <property type="component" value="Unassembled WGS sequence"/>
</dbReference>
<organism evidence="19 20">
    <name type="scientific">Halocaridina rubra</name>
    <name type="common">Hawaiian red shrimp</name>
    <dbReference type="NCBI Taxonomy" id="373956"/>
    <lineage>
        <taxon>Eukaryota</taxon>
        <taxon>Metazoa</taxon>
        <taxon>Ecdysozoa</taxon>
        <taxon>Arthropoda</taxon>
        <taxon>Crustacea</taxon>
        <taxon>Multicrustacea</taxon>
        <taxon>Malacostraca</taxon>
        <taxon>Eumalacostraca</taxon>
        <taxon>Eucarida</taxon>
        <taxon>Decapoda</taxon>
        <taxon>Pleocyemata</taxon>
        <taxon>Caridea</taxon>
        <taxon>Atyoidea</taxon>
        <taxon>Atyidae</taxon>
        <taxon>Halocaridina</taxon>
    </lineage>
</organism>
<dbReference type="NCBIfam" id="TIGR00930">
    <property type="entry name" value="2a30"/>
    <property type="match status" value="1"/>
</dbReference>
<dbReference type="GO" id="GO:0006884">
    <property type="term" value="P:cell volume homeostasis"/>
    <property type="evidence" value="ECO:0007669"/>
    <property type="project" value="TreeGrafter"/>
</dbReference>
<dbReference type="GO" id="GO:0008511">
    <property type="term" value="F:sodium:potassium:chloride symporter activity"/>
    <property type="evidence" value="ECO:0007669"/>
    <property type="project" value="TreeGrafter"/>
</dbReference>
<feature type="transmembrane region" description="Helical" evidence="16">
    <location>
        <begin position="296"/>
        <end position="317"/>
    </location>
</feature>
<dbReference type="GO" id="GO:1990573">
    <property type="term" value="P:potassium ion import across plasma membrane"/>
    <property type="evidence" value="ECO:0007669"/>
    <property type="project" value="TreeGrafter"/>
</dbReference>
<proteinExistence type="inferred from homology"/>
<feature type="transmembrane region" description="Helical" evidence="16">
    <location>
        <begin position="268"/>
        <end position="289"/>
    </location>
</feature>
<dbReference type="PRINTS" id="PR01207">
    <property type="entry name" value="NAKCLTRNSPRT"/>
</dbReference>
<evidence type="ECO:0000256" key="13">
    <source>
        <dbReference type="ARBA" id="ARBA00023201"/>
    </source>
</evidence>
<keyword evidence="11 16" id="KW-0472">Membrane</keyword>
<dbReference type="GO" id="GO:0016020">
    <property type="term" value="C:membrane"/>
    <property type="evidence" value="ECO:0007669"/>
    <property type="project" value="UniProtKB-SubCell"/>
</dbReference>
<evidence type="ECO:0000256" key="1">
    <source>
        <dbReference type="ARBA" id="ARBA00004141"/>
    </source>
</evidence>
<keyword evidence="8 16" id="KW-1133">Transmembrane helix</keyword>
<evidence type="ECO:0000313" key="19">
    <source>
        <dbReference type="EMBL" id="KAK7068979.1"/>
    </source>
</evidence>
<keyword evidence="20" id="KW-1185">Reference proteome</keyword>
<evidence type="ECO:0000256" key="7">
    <source>
        <dbReference type="ARBA" id="ARBA00022958"/>
    </source>
</evidence>
<reference evidence="19 20" key="1">
    <citation type="submission" date="2023-11" db="EMBL/GenBank/DDBJ databases">
        <title>Halocaridina rubra genome assembly.</title>
        <authorList>
            <person name="Smith C."/>
        </authorList>
    </citation>
    <scope>NUCLEOTIDE SEQUENCE [LARGE SCALE GENOMIC DNA]</scope>
    <source>
        <strain evidence="19">EP-1</strain>
        <tissue evidence="19">Whole</tissue>
    </source>
</reference>
<keyword evidence="6" id="KW-0769">Symport</keyword>
<dbReference type="GO" id="GO:0055075">
    <property type="term" value="P:potassium ion homeostasis"/>
    <property type="evidence" value="ECO:0007669"/>
    <property type="project" value="TreeGrafter"/>
</dbReference>
<evidence type="ECO:0000256" key="8">
    <source>
        <dbReference type="ARBA" id="ARBA00022989"/>
    </source>
</evidence>
<feature type="region of interest" description="Disordered" evidence="15">
    <location>
        <begin position="1"/>
        <end position="74"/>
    </location>
</feature>
<comment type="similarity">
    <text evidence="2">Belongs to the SLC12A transporter family.</text>
</comment>
<evidence type="ECO:0000256" key="9">
    <source>
        <dbReference type="ARBA" id="ARBA00023053"/>
    </source>
</evidence>
<dbReference type="GO" id="GO:0055078">
    <property type="term" value="P:sodium ion homeostasis"/>
    <property type="evidence" value="ECO:0007669"/>
    <property type="project" value="TreeGrafter"/>
</dbReference>
<dbReference type="Gene3D" id="1.20.1740.10">
    <property type="entry name" value="Amino acid/polyamine transporter I"/>
    <property type="match status" value="1"/>
</dbReference>
<dbReference type="Pfam" id="PF03522">
    <property type="entry name" value="SLC12"/>
    <property type="match status" value="1"/>
</dbReference>
<feature type="compositionally biased region" description="Basic and acidic residues" evidence="15">
    <location>
        <begin position="1"/>
        <end position="12"/>
    </location>
</feature>
<dbReference type="InterPro" id="IPR004841">
    <property type="entry name" value="AA-permease/SLC12A_dom"/>
</dbReference>
<keyword evidence="5 16" id="KW-0812">Transmembrane</keyword>
<evidence type="ECO:0000259" key="18">
    <source>
        <dbReference type="Pfam" id="PF03522"/>
    </source>
</evidence>
<feature type="domain" description="Amino acid permease/ SLC12A" evidence="17">
    <location>
        <begin position="148"/>
        <end position="644"/>
    </location>
</feature>
<feature type="transmembrane region" description="Helical" evidence="16">
    <location>
        <begin position="149"/>
        <end position="168"/>
    </location>
</feature>
<gene>
    <name evidence="19" type="ORF">SK128_015897</name>
</gene>
<dbReference type="Pfam" id="PF00324">
    <property type="entry name" value="AA_permease"/>
    <property type="match status" value="1"/>
</dbReference>
<accession>A0AAN8ZZG6</accession>
<feature type="compositionally biased region" description="Polar residues" evidence="15">
    <location>
        <begin position="56"/>
        <end position="74"/>
    </location>
</feature>
<evidence type="ECO:0000256" key="15">
    <source>
        <dbReference type="SAM" id="MobiDB-lite"/>
    </source>
</evidence>
<keyword evidence="4" id="KW-0633">Potassium transport</keyword>
<feature type="transmembrane region" description="Helical" evidence="16">
    <location>
        <begin position="529"/>
        <end position="550"/>
    </location>
</feature>
<dbReference type="InterPro" id="IPR004842">
    <property type="entry name" value="SLC12A_fam"/>
</dbReference>
<dbReference type="PANTHER" id="PTHR11827:SF103">
    <property type="entry name" value="SODIUM CHLORIDE COTRANSPORTER 69, ISOFORM E"/>
    <property type="match status" value="1"/>
</dbReference>
<evidence type="ECO:0000256" key="10">
    <source>
        <dbReference type="ARBA" id="ARBA00023065"/>
    </source>
</evidence>
<feature type="transmembrane region" description="Helical" evidence="16">
    <location>
        <begin position="584"/>
        <end position="603"/>
    </location>
</feature>
<evidence type="ECO:0000256" key="16">
    <source>
        <dbReference type="SAM" id="Phobius"/>
    </source>
</evidence>
<dbReference type="FunFam" id="1.20.1740.10:FF:000022">
    <property type="entry name" value="Bumetanide-sensitive na-k-cl cotransport protein"/>
    <property type="match status" value="1"/>
</dbReference>
<evidence type="ECO:0000256" key="6">
    <source>
        <dbReference type="ARBA" id="ARBA00022847"/>
    </source>
</evidence>
<dbReference type="PANTHER" id="PTHR11827">
    <property type="entry name" value="SOLUTE CARRIER FAMILY 12, CATION COTRANSPORTERS"/>
    <property type="match status" value="1"/>
</dbReference>
<feature type="domain" description="SLC12A transporter C-terminal" evidence="18">
    <location>
        <begin position="653"/>
        <end position="1060"/>
    </location>
</feature>
<evidence type="ECO:0000256" key="14">
    <source>
        <dbReference type="ARBA" id="ARBA00023214"/>
    </source>
</evidence>
<feature type="transmembrane region" description="Helical" evidence="16">
    <location>
        <begin position="504"/>
        <end position="523"/>
    </location>
</feature>
<keyword evidence="3" id="KW-0813">Transport</keyword>
<keyword evidence="14" id="KW-0868">Chloride</keyword>
<feature type="compositionally biased region" description="Low complexity" evidence="15">
    <location>
        <begin position="791"/>
        <end position="806"/>
    </location>
</feature>
<keyword evidence="10" id="KW-0406">Ion transport</keyword>
<feature type="transmembrane region" description="Helical" evidence="16">
    <location>
        <begin position="562"/>
        <end position="578"/>
    </location>
</feature>
<evidence type="ECO:0000313" key="20">
    <source>
        <dbReference type="Proteomes" id="UP001381693"/>
    </source>
</evidence>
<keyword evidence="7" id="KW-0630">Potassium</keyword>
<dbReference type="GO" id="GO:0055064">
    <property type="term" value="P:chloride ion homeostasis"/>
    <property type="evidence" value="ECO:0007669"/>
    <property type="project" value="TreeGrafter"/>
</dbReference>
<evidence type="ECO:0000259" key="17">
    <source>
        <dbReference type="Pfam" id="PF00324"/>
    </source>
</evidence>
<keyword evidence="9" id="KW-0915">Sodium</keyword>
<dbReference type="InterPro" id="IPR018491">
    <property type="entry name" value="SLC12_C"/>
</dbReference>
<evidence type="ECO:0000256" key="4">
    <source>
        <dbReference type="ARBA" id="ARBA00022538"/>
    </source>
</evidence>
<name>A0AAN8ZZG6_HALRR</name>
<evidence type="ECO:0000256" key="5">
    <source>
        <dbReference type="ARBA" id="ARBA00022692"/>
    </source>
</evidence>
<comment type="subcellular location">
    <subcellularLocation>
        <location evidence="1">Membrane</location>
        <topology evidence="1">Multi-pass membrane protein</topology>
    </subcellularLocation>
</comment>
<dbReference type="InterPro" id="IPR002443">
    <property type="entry name" value="SLC12A1/SLC12A2"/>
</dbReference>
<comment type="caution">
    <text evidence="19">The sequence shown here is derived from an EMBL/GenBank/DDBJ whole genome shotgun (WGS) entry which is preliminary data.</text>
</comment>
<feature type="transmembrane region" description="Helical" evidence="16">
    <location>
        <begin position="454"/>
        <end position="474"/>
    </location>
</feature>
<feature type="transmembrane region" description="Helical" evidence="16">
    <location>
        <begin position="174"/>
        <end position="201"/>
    </location>
</feature>
<feature type="transmembrane region" description="Helical" evidence="16">
    <location>
        <begin position="353"/>
        <end position="375"/>
    </location>
</feature>